<accession>A0A016QKF8</accession>
<dbReference type="RefSeq" id="WP_198296477.1">
    <property type="nucleotide sequence ID" value="NZ_JHAC01000093.1"/>
</dbReference>
<evidence type="ECO:0000256" key="1">
    <source>
        <dbReference type="ARBA" id="ARBA00022692"/>
    </source>
</evidence>
<dbReference type="PANTHER" id="PTHR23518">
    <property type="entry name" value="C-METHYLTRANSFERASE"/>
    <property type="match status" value="1"/>
</dbReference>
<organism evidence="6 7">
    <name type="scientific">Deinococcus phoenicis</name>
    <dbReference type="NCBI Taxonomy" id="1476583"/>
    <lineage>
        <taxon>Bacteria</taxon>
        <taxon>Thermotogati</taxon>
        <taxon>Deinococcota</taxon>
        <taxon>Deinococci</taxon>
        <taxon>Deinococcales</taxon>
        <taxon>Deinococcaceae</taxon>
        <taxon>Deinococcus</taxon>
    </lineage>
</organism>
<evidence type="ECO:0000259" key="5">
    <source>
        <dbReference type="PROSITE" id="PS50850"/>
    </source>
</evidence>
<evidence type="ECO:0000313" key="6">
    <source>
        <dbReference type="EMBL" id="EYB66466.1"/>
    </source>
</evidence>
<keyword evidence="2 4" id="KW-1133">Transmembrane helix</keyword>
<sequence>MTPDPASRRRIAGVPVTVFVLGVVSLLMDVSSEMLVPVLPLFVTGVLGASAVTLGLIEGLAESTASLLKVVSGRLSDRGARKPWALAGYGLSALARPLMALSGSWGTLLAARLVTGPGRACVRPRATR</sequence>
<dbReference type="Proteomes" id="UP000020492">
    <property type="component" value="Unassembled WGS sequence"/>
</dbReference>
<keyword evidence="7" id="KW-1185">Reference proteome</keyword>
<gene>
    <name evidence="6" type="ORF">DEIPH_ctg139orf0204</name>
</gene>
<dbReference type="PROSITE" id="PS50850">
    <property type="entry name" value="MFS"/>
    <property type="match status" value="1"/>
</dbReference>
<dbReference type="Gene3D" id="1.20.1250.20">
    <property type="entry name" value="MFS general substrate transporter like domains"/>
    <property type="match status" value="1"/>
</dbReference>
<dbReference type="eggNOG" id="COG2814">
    <property type="taxonomic scope" value="Bacteria"/>
</dbReference>
<evidence type="ECO:0000313" key="7">
    <source>
        <dbReference type="Proteomes" id="UP000020492"/>
    </source>
</evidence>
<protein>
    <recommendedName>
        <fullName evidence="5">Major facilitator superfamily (MFS) profile domain-containing protein</fullName>
    </recommendedName>
</protein>
<evidence type="ECO:0000256" key="2">
    <source>
        <dbReference type="ARBA" id="ARBA00022989"/>
    </source>
</evidence>
<dbReference type="STRING" id="1476583.DEIPH_ctg139orf0204"/>
<dbReference type="Pfam" id="PF07690">
    <property type="entry name" value="MFS_1"/>
    <property type="match status" value="1"/>
</dbReference>
<name>A0A016QKF8_9DEIO</name>
<keyword evidence="1 4" id="KW-0812">Transmembrane</keyword>
<dbReference type="InterPro" id="IPR020846">
    <property type="entry name" value="MFS_dom"/>
</dbReference>
<dbReference type="InterPro" id="IPR011701">
    <property type="entry name" value="MFS"/>
</dbReference>
<feature type="domain" description="Major facilitator superfamily (MFS) profile" evidence="5">
    <location>
        <begin position="17"/>
        <end position="128"/>
    </location>
</feature>
<dbReference type="GO" id="GO:0022857">
    <property type="term" value="F:transmembrane transporter activity"/>
    <property type="evidence" value="ECO:0007669"/>
    <property type="project" value="InterPro"/>
</dbReference>
<dbReference type="PATRIC" id="fig|1476583.3.peg.3709"/>
<evidence type="ECO:0000256" key="3">
    <source>
        <dbReference type="ARBA" id="ARBA00023136"/>
    </source>
</evidence>
<dbReference type="PANTHER" id="PTHR23518:SF2">
    <property type="entry name" value="MAJOR FACILITATOR SUPERFAMILY TRANSPORTER"/>
    <property type="match status" value="1"/>
</dbReference>
<feature type="transmembrane region" description="Helical" evidence="4">
    <location>
        <begin position="34"/>
        <end position="57"/>
    </location>
</feature>
<proteinExistence type="predicted"/>
<comment type="caution">
    <text evidence="6">The sequence shown here is derived from an EMBL/GenBank/DDBJ whole genome shotgun (WGS) entry which is preliminary data.</text>
</comment>
<dbReference type="EMBL" id="JHAC01000093">
    <property type="protein sequence ID" value="EYB66466.1"/>
    <property type="molecule type" value="Genomic_DNA"/>
</dbReference>
<evidence type="ECO:0000256" key="4">
    <source>
        <dbReference type="SAM" id="Phobius"/>
    </source>
</evidence>
<dbReference type="AlphaFoldDB" id="A0A016QKF8"/>
<dbReference type="SUPFAM" id="SSF103473">
    <property type="entry name" value="MFS general substrate transporter"/>
    <property type="match status" value="1"/>
</dbReference>
<keyword evidence="3 4" id="KW-0472">Membrane</keyword>
<reference evidence="6 7" key="1">
    <citation type="submission" date="2014-03" db="EMBL/GenBank/DDBJ databases">
        <title>Draft genome sequence of Deinococcus phoenicis 1P10ME.</title>
        <authorList>
            <person name="Stepanov V.G."/>
            <person name="Vaishampayan P."/>
            <person name="Venkateswaran K."/>
            <person name="Fox G.E."/>
        </authorList>
    </citation>
    <scope>NUCLEOTIDE SEQUENCE [LARGE SCALE GENOMIC DNA]</scope>
    <source>
        <strain evidence="6 7">1P10ME</strain>
    </source>
</reference>
<feature type="transmembrane region" description="Helical" evidence="4">
    <location>
        <begin position="12"/>
        <end position="28"/>
    </location>
</feature>
<dbReference type="InterPro" id="IPR036259">
    <property type="entry name" value="MFS_trans_sf"/>
</dbReference>